<evidence type="ECO:0000259" key="4">
    <source>
        <dbReference type="PROSITE" id="PS50932"/>
    </source>
</evidence>
<feature type="domain" description="HTH lacI-type" evidence="4">
    <location>
        <begin position="2"/>
        <end position="56"/>
    </location>
</feature>
<dbReference type="GO" id="GO:0003700">
    <property type="term" value="F:DNA-binding transcription factor activity"/>
    <property type="evidence" value="ECO:0007669"/>
    <property type="project" value="TreeGrafter"/>
</dbReference>
<dbReference type="InterPro" id="IPR028082">
    <property type="entry name" value="Peripla_BP_I"/>
</dbReference>
<dbReference type="SUPFAM" id="SSF47413">
    <property type="entry name" value="lambda repressor-like DNA-binding domains"/>
    <property type="match status" value="1"/>
</dbReference>
<dbReference type="CDD" id="cd01392">
    <property type="entry name" value="HTH_LacI"/>
    <property type="match status" value="1"/>
</dbReference>
<protein>
    <submittedName>
        <fullName evidence="5">LacI family transcriptional regulator</fullName>
    </submittedName>
</protein>
<dbReference type="Gene3D" id="1.10.260.40">
    <property type="entry name" value="lambda repressor-like DNA-binding domains"/>
    <property type="match status" value="1"/>
</dbReference>
<dbReference type="InterPro" id="IPR010982">
    <property type="entry name" value="Lambda_DNA-bd_dom_sf"/>
</dbReference>
<evidence type="ECO:0000256" key="2">
    <source>
        <dbReference type="ARBA" id="ARBA00023125"/>
    </source>
</evidence>
<name>A0A5S4TA27_STRPY</name>
<evidence type="ECO:0000256" key="1">
    <source>
        <dbReference type="ARBA" id="ARBA00023015"/>
    </source>
</evidence>
<dbReference type="EMBL" id="SJLI01000144">
    <property type="protein sequence ID" value="TYK93000.1"/>
    <property type="molecule type" value="Genomic_DNA"/>
</dbReference>
<keyword evidence="3" id="KW-0804">Transcription</keyword>
<dbReference type="Proteomes" id="UP000325300">
    <property type="component" value="Unassembled WGS sequence"/>
</dbReference>
<evidence type="ECO:0000313" key="6">
    <source>
        <dbReference type="Proteomes" id="UP000325300"/>
    </source>
</evidence>
<evidence type="ECO:0000256" key="3">
    <source>
        <dbReference type="ARBA" id="ARBA00023163"/>
    </source>
</evidence>
<dbReference type="GO" id="GO:0000976">
    <property type="term" value="F:transcription cis-regulatory region binding"/>
    <property type="evidence" value="ECO:0007669"/>
    <property type="project" value="TreeGrafter"/>
</dbReference>
<dbReference type="Gene3D" id="3.40.50.2300">
    <property type="match status" value="1"/>
</dbReference>
<dbReference type="PRINTS" id="PR00036">
    <property type="entry name" value="HTHLACI"/>
</dbReference>
<gene>
    <name evidence="5" type="ORF">E0F67_09780</name>
</gene>
<feature type="non-terminal residue" evidence="5">
    <location>
        <position position="129"/>
    </location>
</feature>
<dbReference type="InterPro" id="IPR000843">
    <property type="entry name" value="HTH_LacI"/>
</dbReference>
<organism evidence="5 6">
    <name type="scientific">Streptococcus pyogenes</name>
    <dbReference type="NCBI Taxonomy" id="1314"/>
    <lineage>
        <taxon>Bacteria</taxon>
        <taxon>Bacillati</taxon>
        <taxon>Bacillota</taxon>
        <taxon>Bacilli</taxon>
        <taxon>Lactobacillales</taxon>
        <taxon>Streptococcaceae</taxon>
        <taxon>Streptococcus</taxon>
    </lineage>
</organism>
<comment type="caution">
    <text evidence="5">The sequence shown here is derived from an EMBL/GenBank/DDBJ whole genome shotgun (WGS) entry which is preliminary data.</text>
</comment>
<dbReference type="AlphaFoldDB" id="A0A5S4TA27"/>
<dbReference type="SUPFAM" id="SSF53822">
    <property type="entry name" value="Periplasmic binding protein-like I"/>
    <property type="match status" value="1"/>
</dbReference>
<sequence length="129" mass="14010">MVTIKDVAKLAGVSASTASRAINDNHMISQATKERVRKAMEALDYSPNYSAQNLVKRQSNAVGIILPVRVSQDSLGNNPFFMQIIQGIAGVCTDNGYMVSLATGRSDDELLKNVQNMIRSGHIGKLIFL</sequence>
<dbReference type="PANTHER" id="PTHR30146:SF109">
    <property type="entry name" value="HTH-TYPE TRANSCRIPTIONAL REGULATOR GALS"/>
    <property type="match status" value="1"/>
</dbReference>
<dbReference type="SMART" id="SM00354">
    <property type="entry name" value="HTH_LACI"/>
    <property type="match status" value="1"/>
</dbReference>
<keyword evidence="1" id="KW-0805">Transcription regulation</keyword>
<reference evidence="5 6" key="1">
    <citation type="submission" date="2019-02" db="EMBL/GenBank/DDBJ databases">
        <title>Novel genomic isolates of S. pyogenes and S. dysgalactiae subsp. equisimilis associated to necrotising fasciitis (NSTI).</title>
        <authorList>
            <person name="Barrantes I."/>
        </authorList>
    </citation>
    <scope>NUCLEOTIDE SEQUENCE [LARGE SCALE GENOMIC DNA]</scope>
    <source>
        <strain evidence="5 6">SPY5003</strain>
    </source>
</reference>
<dbReference type="PROSITE" id="PS50932">
    <property type="entry name" value="HTH_LACI_2"/>
    <property type="match status" value="1"/>
</dbReference>
<proteinExistence type="predicted"/>
<dbReference type="PANTHER" id="PTHR30146">
    <property type="entry name" value="LACI-RELATED TRANSCRIPTIONAL REPRESSOR"/>
    <property type="match status" value="1"/>
</dbReference>
<dbReference type="RefSeq" id="WP_148845339.1">
    <property type="nucleotide sequence ID" value="NZ_SJLI01000144.1"/>
</dbReference>
<dbReference type="PROSITE" id="PS00356">
    <property type="entry name" value="HTH_LACI_1"/>
    <property type="match status" value="1"/>
</dbReference>
<dbReference type="Pfam" id="PF00356">
    <property type="entry name" value="LacI"/>
    <property type="match status" value="1"/>
</dbReference>
<accession>A0A5S4TA27</accession>
<keyword evidence="2" id="KW-0238">DNA-binding</keyword>
<evidence type="ECO:0000313" key="5">
    <source>
        <dbReference type="EMBL" id="TYK93000.1"/>
    </source>
</evidence>